<evidence type="ECO:0000313" key="1">
    <source>
        <dbReference type="EMBL" id="GAT31237.1"/>
    </source>
</evidence>
<dbReference type="PANTHER" id="PTHR31904">
    <property type="entry name" value="BYPASS OF STOP CODON PROTEIN 5-RELATED"/>
    <property type="match status" value="1"/>
</dbReference>
<evidence type="ECO:0000313" key="2">
    <source>
        <dbReference type="Proteomes" id="UP000075230"/>
    </source>
</evidence>
<accession>A0A146G147</accession>
<dbReference type="Proteomes" id="UP000075230">
    <property type="component" value="Unassembled WGS sequence"/>
</dbReference>
<organism evidence="1 2">
    <name type="scientific">Aspergillus kawachii</name>
    <name type="common">White koji mold</name>
    <name type="synonym">Aspergillus awamori var. kawachi</name>
    <dbReference type="NCBI Taxonomy" id="1069201"/>
    <lineage>
        <taxon>Eukaryota</taxon>
        <taxon>Fungi</taxon>
        <taxon>Dikarya</taxon>
        <taxon>Ascomycota</taxon>
        <taxon>Pezizomycotina</taxon>
        <taxon>Eurotiomycetes</taxon>
        <taxon>Eurotiomycetidae</taxon>
        <taxon>Eurotiales</taxon>
        <taxon>Aspergillaceae</taxon>
        <taxon>Aspergillus</taxon>
        <taxon>Aspergillus subgen. Circumdati</taxon>
    </lineage>
</organism>
<dbReference type="AlphaFoldDB" id="A0A146G147"/>
<gene>
    <name evidence="1" type="ORF">RIB2604_04100480</name>
</gene>
<evidence type="ECO:0008006" key="3">
    <source>
        <dbReference type="Google" id="ProtNLM"/>
    </source>
</evidence>
<dbReference type="InterPro" id="IPR039634">
    <property type="entry name" value="Bul1-like"/>
</dbReference>
<dbReference type="PANTHER" id="PTHR31904:SF1">
    <property type="entry name" value="BYPASS OF STOP CODON PROTEIN 5-RELATED"/>
    <property type="match status" value="1"/>
</dbReference>
<proteinExistence type="predicted"/>
<name>A0A146G147_ASPKA</name>
<comment type="caution">
    <text evidence="1">The sequence shown here is derived from an EMBL/GenBank/DDBJ whole genome shotgun (WGS) entry which is preliminary data.</text>
</comment>
<protein>
    <recommendedName>
        <fullName evidence="3">Arrestin-like N-terminal domain-containing protein</fullName>
    </recommendedName>
</protein>
<reference evidence="1 2" key="1">
    <citation type="journal article" date="2016" name="DNA Res.">
        <title>Genome sequence of Aspergillus luchuensis NBRC 4314.</title>
        <authorList>
            <person name="Yamada O."/>
            <person name="Machida M."/>
            <person name="Hosoyama A."/>
            <person name="Goto M."/>
            <person name="Takahashi T."/>
            <person name="Futagami T."/>
            <person name="Yamagata Y."/>
            <person name="Takeuchi M."/>
            <person name="Kobayashi T."/>
            <person name="Koike H."/>
            <person name="Abe K."/>
            <person name="Asai K."/>
            <person name="Arita M."/>
            <person name="Fujita N."/>
            <person name="Fukuda K."/>
            <person name="Higa K."/>
            <person name="Horikawa H."/>
            <person name="Ishikawa T."/>
            <person name="Jinno K."/>
            <person name="Kato Y."/>
            <person name="Kirimura K."/>
            <person name="Mizutani O."/>
            <person name="Nakasone K."/>
            <person name="Sano M."/>
            <person name="Shiraishi Y."/>
            <person name="Tsukahara M."/>
            <person name="Gomi K."/>
        </authorList>
    </citation>
    <scope>NUCLEOTIDE SEQUENCE [LARGE SCALE GENOMIC DNA]</scope>
    <source>
        <strain evidence="1 2">RIB 2604</strain>
    </source>
</reference>
<reference evidence="2" key="2">
    <citation type="submission" date="2016-02" db="EMBL/GenBank/DDBJ databases">
        <title>Genome sequencing of Aspergillus luchuensis NBRC 4314.</title>
        <authorList>
            <person name="Yamada O."/>
        </authorList>
    </citation>
    <scope>NUCLEOTIDE SEQUENCE [LARGE SCALE GENOMIC DNA]</scope>
    <source>
        <strain evidence="2">RIB 2604</strain>
    </source>
</reference>
<dbReference type="VEuPathDB" id="FungiDB:ASPFODRAFT_143176"/>
<dbReference type="InterPro" id="IPR014752">
    <property type="entry name" value="Arrestin-like_C"/>
</dbReference>
<dbReference type="EMBL" id="BCWF01000040">
    <property type="protein sequence ID" value="GAT31237.1"/>
    <property type="molecule type" value="Genomic_DNA"/>
</dbReference>
<dbReference type="Gene3D" id="2.60.40.640">
    <property type="match status" value="1"/>
</dbReference>
<sequence length="445" mass="50359">MNWLSAKSHAPIIKITIKDPKPSYTTWDRIEGTMTVTAPNDNNVNNIQITFEGSSRVFLPRPITELREPTACHTFLKLQQPIETPNSPIHVPGRTYSYPFCFVIPEELPLGSCIHEKSNGCVDYRHAKLPPTLRFATLSQELCRIAYSIRATVFYHIENDGNNERTTTSTRDIRFVPAHQLNHLPRSLQTFISLPHNPKQDVKSKASLSPCRLSVEGSSAQLTQGRCLGDSSNGSFDAYLTIPLRFEAAGEAKPPQLRNLHCTLKASTFLATRPSVKRLKRHEAQYRQAHVETIAMRSEDISYKQWVRHEPAPGDCVTEHQSGDKLYYTTSIHLPIRMPRNGHLIPFSTCLLSRAYLVDMRMSYSMPDSNGRRRSLEATLPVIIAASYETYIEKIPLWNTLDELCLSDWGAEPPPYHGHELSRSSDVVSLRKGQHTGVYHQLMTS</sequence>